<comment type="subcellular location">
    <subcellularLocation>
        <location evidence="9">Cytoplasm</location>
    </subcellularLocation>
</comment>
<dbReference type="InterPro" id="IPR015421">
    <property type="entry name" value="PyrdxlP-dep_Trfase_major"/>
</dbReference>
<comment type="subunit">
    <text evidence="3 9">Homodimer.</text>
</comment>
<proteinExistence type="inferred from homology"/>
<evidence type="ECO:0000256" key="9">
    <source>
        <dbReference type="HAMAP-Rule" id="MF_00051"/>
    </source>
</evidence>
<keyword evidence="12" id="KW-0489">Methyltransferase</keyword>
<evidence type="ECO:0000256" key="8">
    <source>
        <dbReference type="ARBA" id="ARBA00022898"/>
    </source>
</evidence>
<feature type="site" description="Plays an important role in substrate specificity" evidence="9">
    <location>
        <position position="263"/>
    </location>
</feature>
<dbReference type="GO" id="GO:0019264">
    <property type="term" value="P:glycine biosynthetic process from serine"/>
    <property type="evidence" value="ECO:0007669"/>
    <property type="project" value="UniProtKB-UniRule"/>
</dbReference>
<comment type="pathway">
    <text evidence="9">Amino-acid biosynthesis; glycine biosynthesis; glycine from L-serine: step 1/1.</text>
</comment>
<evidence type="ECO:0000256" key="2">
    <source>
        <dbReference type="ARBA" id="ARBA00006376"/>
    </source>
</evidence>
<reference evidence="12" key="1">
    <citation type="journal article" date="2014" name="Genome Biol. Evol.">
        <title>Pangenome evidence for extensive interdomain horizontal transfer affecting lineage core and shell genes in uncultured planktonic thaumarchaeota and euryarchaeota.</title>
        <authorList>
            <person name="Deschamps P."/>
            <person name="Zivanovic Y."/>
            <person name="Moreira D."/>
            <person name="Rodriguez-Valera F."/>
            <person name="Lopez-Garcia P."/>
        </authorList>
    </citation>
    <scope>NUCLEOTIDE SEQUENCE</scope>
</reference>
<evidence type="ECO:0000256" key="6">
    <source>
        <dbReference type="ARBA" id="ARBA00022605"/>
    </source>
</evidence>
<dbReference type="AlphaFoldDB" id="A0A075H5C1"/>
<dbReference type="Gene3D" id="3.40.640.10">
    <property type="entry name" value="Type I PLP-dependent aspartate aminotransferase-like (Major domain)"/>
    <property type="match status" value="1"/>
</dbReference>
<dbReference type="InterPro" id="IPR015424">
    <property type="entry name" value="PyrdxlP-dep_Trfase"/>
</dbReference>
<keyword evidence="5 9" id="KW-0554">One-carbon metabolism</keyword>
<feature type="modified residue" description="N6-(pyridoxal phosphate)lysine" evidence="9 10">
    <location>
        <position position="264"/>
    </location>
</feature>
<dbReference type="EC" id="2.1.2.-" evidence="9"/>
<dbReference type="GO" id="GO:0008168">
    <property type="term" value="F:methyltransferase activity"/>
    <property type="evidence" value="ECO:0007669"/>
    <property type="project" value="UniProtKB-KW"/>
</dbReference>
<dbReference type="NCBIfam" id="NF000586">
    <property type="entry name" value="PRK00011.1"/>
    <property type="match status" value="1"/>
</dbReference>
<evidence type="ECO:0000256" key="3">
    <source>
        <dbReference type="ARBA" id="ARBA00011738"/>
    </source>
</evidence>
<dbReference type="InterPro" id="IPR001085">
    <property type="entry name" value="Ser_HO-MeTrfase"/>
</dbReference>
<dbReference type="FunFam" id="3.40.640.10:FF:000101">
    <property type="entry name" value="Serine hydroxymethyltransferase"/>
    <property type="match status" value="1"/>
</dbReference>
<keyword evidence="4 9" id="KW-0963">Cytoplasm</keyword>
<dbReference type="GO" id="GO:0032259">
    <property type="term" value="P:methylation"/>
    <property type="evidence" value="ECO:0007669"/>
    <property type="project" value="UniProtKB-KW"/>
</dbReference>
<feature type="domain" description="Serine hydroxymethyltransferase-like" evidence="11">
    <location>
        <begin position="37"/>
        <end position="422"/>
    </location>
</feature>
<evidence type="ECO:0000256" key="5">
    <source>
        <dbReference type="ARBA" id="ARBA00022563"/>
    </source>
</evidence>
<dbReference type="Gene3D" id="3.90.1150.10">
    <property type="entry name" value="Aspartate Aminotransferase, domain 1"/>
    <property type="match status" value="1"/>
</dbReference>
<evidence type="ECO:0000256" key="1">
    <source>
        <dbReference type="ARBA" id="ARBA00001933"/>
    </source>
</evidence>
<comment type="caution">
    <text evidence="9">Lacks conserved residue(s) required for the propagation of feature annotation.</text>
</comment>
<protein>
    <recommendedName>
        <fullName evidence="9">Serine hydroxymethyltransferase</fullName>
        <shortName evidence="9">SHMT</shortName>
        <shortName evidence="9">Serine methylase</shortName>
        <ecNumber evidence="9">2.1.2.-</ecNumber>
    </recommendedName>
</protein>
<accession>A0A075H5C1</accession>
<gene>
    <name evidence="12" type="primary">SHMT</name>
    <name evidence="9 12" type="synonym">glyA</name>
</gene>
<dbReference type="FunFam" id="3.90.1150.10:FF:000114">
    <property type="entry name" value="Serine hydroxymethyltransferase"/>
    <property type="match status" value="1"/>
</dbReference>
<dbReference type="HAMAP" id="MF_00051">
    <property type="entry name" value="SHMT"/>
    <property type="match status" value="1"/>
</dbReference>
<dbReference type="SUPFAM" id="SSF53383">
    <property type="entry name" value="PLP-dependent transferases"/>
    <property type="match status" value="1"/>
</dbReference>
<organism evidence="12">
    <name type="scientific">uncultured marine thaumarchaeote KM3_35_C07</name>
    <dbReference type="NCBI Taxonomy" id="1456131"/>
    <lineage>
        <taxon>Archaea</taxon>
        <taxon>Nitrososphaerota</taxon>
        <taxon>environmental samples</taxon>
    </lineage>
</organism>
<dbReference type="GO" id="GO:0005737">
    <property type="term" value="C:cytoplasm"/>
    <property type="evidence" value="ECO:0007669"/>
    <property type="project" value="UniProtKB-SubCell"/>
</dbReference>
<evidence type="ECO:0000313" key="12">
    <source>
        <dbReference type="EMBL" id="AIF09133.1"/>
    </source>
</evidence>
<sequence length="466" mass="51718">MPILYLILFVAQNNRYFLIGKTNVNNMTNNSNKDAYDEVFANLEKHNKWFENSIPLIASENIPSPAVREAIISDFGNRYAEGWPGERVYAGCTYIDEVETQCMDLAKKLFKSEFADVRPISGVVANLAIYSAFSNPGDVMIAPSIPAGGHISHGKKEHSGTAGLVHGLEIEFFAFDSEEMNIDVEKTKTKVEELKKQDRLPKIAMFGGSVFLFPHPVKELADFLKSYDMHINYDAAHVAGLIAGGEFQDPLREGVDTMTMSTHKTLFGPQGGLVLAFEKNAEAIKKATFPGLTSSHHIHHMAAKAITFAEALEFGKDYADQTVKNAKALAVALNDLGFKVLGEKKGFTQSHQAVVNVLDYGDGGKIEADLEKANIIVNRQLIPGDIKAKRHYMHPGGIRLGSSEVTRLGMKESEMQQIASFIKQTIIDKKDAKEIANQVAEFRKNFQKTQYCFDNKLGAYEYVKLR</sequence>
<dbReference type="UniPathway" id="UPA00288">
    <property type="reaction ID" value="UER01023"/>
</dbReference>
<dbReference type="GO" id="GO:0030170">
    <property type="term" value="F:pyridoxal phosphate binding"/>
    <property type="evidence" value="ECO:0007669"/>
    <property type="project" value="UniProtKB-UniRule"/>
</dbReference>
<keyword evidence="6 9" id="KW-0028">Amino-acid biosynthesis</keyword>
<feature type="binding site" evidence="9">
    <location>
        <position position="278"/>
    </location>
    <ligand>
        <name>(6S)-5,6,7,8-tetrahydrofolate</name>
        <dbReference type="ChEBI" id="CHEBI:57453"/>
    </ligand>
</feature>
<evidence type="ECO:0000259" key="11">
    <source>
        <dbReference type="Pfam" id="PF00464"/>
    </source>
</evidence>
<keyword evidence="7 9" id="KW-0808">Transferase</keyword>
<evidence type="ECO:0000256" key="10">
    <source>
        <dbReference type="PIRSR" id="PIRSR000412-50"/>
    </source>
</evidence>
<dbReference type="PIRSF" id="PIRSF000412">
    <property type="entry name" value="SHMT"/>
    <property type="match status" value="1"/>
</dbReference>
<dbReference type="Pfam" id="PF00464">
    <property type="entry name" value="SHMT"/>
    <property type="match status" value="1"/>
</dbReference>
<dbReference type="PANTHER" id="PTHR11680:SF35">
    <property type="entry name" value="SERINE HYDROXYMETHYLTRANSFERASE 1"/>
    <property type="match status" value="1"/>
</dbReference>
<dbReference type="InterPro" id="IPR049943">
    <property type="entry name" value="Ser_HO-MeTrfase-like"/>
</dbReference>
<dbReference type="GO" id="GO:0035999">
    <property type="term" value="P:tetrahydrofolate interconversion"/>
    <property type="evidence" value="ECO:0007669"/>
    <property type="project" value="InterPro"/>
</dbReference>
<evidence type="ECO:0000256" key="7">
    <source>
        <dbReference type="ARBA" id="ARBA00022679"/>
    </source>
</evidence>
<keyword evidence="8 9" id="KW-0663">Pyridoxal phosphate</keyword>
<dbReference type="PANTHER" id="PTHR11680">
    <property type="entry name" value="SERINE HYDROXYMETHYLTRANSFERASE"/>
    <property type="match status" value="1"/>
</dbReference>
<dbReference type="GO" id="GO:0004372">
    <property type="term" value="F:glycine hydroxymethyltransferase activity"/>
    <property type="evidence" value="ECO:0007669"/>
    <property type="project" value="UniProtKB-UniRule"/>
</dbReference>
<dbReference type="InterPro" id="IPR015422">
    <property type="entry name" value="PyrdxlP-dep_Trfase_small"/>
</dbReference>
<evidence type="ECO:0000256" key="4">
    <source>
        <dbReference type="ARBA" id="ARBA00022490"/>
    </source>
</evidence>
<feature type="binding site" evidence="9">
    <location>
        <begin position="149"/>
        <end position="151"/>
    </location>
    <ligand>
        <name>(6S)-5,6,7,8-tetrahydrofolate</name>
        <dbReference type="ChEBI" id="CHEBI:57453"/>
    </ligand>
</feature>
<dbReference type="CDD" id="cd00378">
    <property type="entry name" value="SHMT"/>
    <property type="match status" value="1"/>
</dbReference>
<name>A0A075H5C1_9ARCH</name>
<dbReference type="InterPro" id="IPR039429">
    <property type="entry name" value="SHMT-like_dom"/>
</dbReference>
<dbReference type="EMBL" id="KF900853">
    <property type="protein sequence ID" value="AIF09133.1"/>
    <property type="molecule type" value="Genomic_DNA"/>
</dbReference>
<comment type="similarity">
    <text evidence="2 9">Belongs to the SHMT family.</text>
</comment>
<comment type="cofactor">
    <cofactor evidence="1 9 10">
        <name>pyridoxal 5'-phosphate</name>
        <dbReference type="ChEBI" id="CHEBI:597326"/>
    </cofactor>
</comment>
<comment type="function">
    <text evidence="9">Catalyzes the reversible interconversion of serine and glycine with a modified folate serving as the one-carbon carrier. Also exhibits a pteridine-independent aldolase activity toward beta-hydroxyamino acids, producing glycine and aldehydes, via a retro-aldol mechanism.</text>
</comment>